<dbReference type="EMBL" id="DROK01000018">
    <property type="protein sequence ID" value="HHI96327.1"/>
    <property type="molecule type" value="Genomic_DNA"/>
</dbReference>
<dbReference type="PANTHER" id="PTHR38032:SF1">
    <property type="entry name" value="RNA-BINDING PROTEIN KHPB N-TERMINAL DOMAIN-CONTAINING PROTEIN"/>
    <property type="match status" value="1"/>
</dbReference>
<evidence type="ECO:0000313" key="3">
    <source>
        <dbReference type="EMBL" id="HHI96327.1"/>
    </source>
</evidence>
<proteinExistence type="predicted"/>
<dbReference type="Proteomes" id="UP000886101">
    <property type="component" value="Unassembled WGS sequence"/>
</dbReference>
<sequence>MAEMKENFSKGLKVLGGKYLLRVTDDHLCAYLVPTDEKVGPPDAEAMAQLKEFLKTKGIVFGLLEDPVWEEERLVLARGKPPENGKDAFLEWFVKYAPEEAGDKPRVDLRERGLIRCVKEGQKIAKLHPPTPGIPGRDIFGQEIPPRPGQELTVKTNEWVAFNPEDHVFYARKAGVLKVLPNQIAIEPEFFLNGDLNWDTGNIRFYGDKLSLSGDVKRGFRLEAEASTVEILGNVEDETRIFVKGNLLIGGLLHGETSQLYCTGDARIGAIEYAKVKVDQNLVVTDYVLQANLKVGKDLICTEGIGAIVGGKVEAGGSILVQMLGSRANVPTLVKAGFLRDLIRRIEEIKAKLTLLEEQKIPLIRSLRAALPLIKAGQLPEEKIKVYEKIKEKLAQLLAQENALLKEEEELLDRYAQIIKNKIVKVKKTVFAGVKIQIGLKTFTVAQDLPGGVFHILHHQIKFSPFNR</sequence>
<organism evidence="3">
    <name type="scientific">Thermodesulfatator atlanticus</name>
    <dbReference type="NCBI Taxonomy" id="501497"/>
    <lineage>
        <taxon>Bacteria</taxon>
        <taxon>Pseudomonadati</taxon>
        <taxon>Thermodesulfobacteriota</taxon>
        <taxon>Thermodesulfobacteria</taxon>
        <taxon>Thermodesulfobacteriales</taxon>
        <taxon>Thermodesulfatatoraceae</taxon>
        <taxon>Thermodesulfatator</taxon>
    </lineage>
</organism>
<gene>
    <name evidence="3" type="ORF">ENJ96_00560</name>
</gene>
<evidence type="ECO:0000259" key="2">
    <source>
        <dbReference type="Pfam" id="PF20250"/>
    </source>
</evidence>
<dbReference type="InterPro" id="IPR046866">
    <property type="entry name" value="FapA_N"/>
</dbReference>
<feature type="coiled-coil region" evidence="1">
    <location>
        <begin position="387"/>
        <end position="418"/>
    </location>
</feature>
<reference evidence="3" key="1">
    <citation type="journal article" date="2020" name="mSystems">
        <title>Genome- and Community-Level Interaction Insights into Carbon Utilization and Element Cycling Functions of Hydrothermarchaeota in Hydrothermal Sediment.</title>
        <authorList>
            <person name="Zhou Z."/>
            <person name="Liu Y."/>
            <person name="Xu W."/>
            <person name="Pan J."/>
            <person name="Luo Z.H."/>
            <person name="Li M."/>
        </authorList>
    </citation>
    <scope>NUCLEOTIDE SEQUENCE [LARGE SCALE GENOMIC DNA]</scope>
    <source>
        <strain evidence="3">HyVt-533</strain>
    </source>
</reference>
<feature type="domain" description="Flagellar Assembly Protein A N-terminal region" evidence="2">
    <location>
        <begin position="21"/>
        <end position="179"/>
    </location>
</feature>
<keyword evidence="1" id="KW-0175">Coiled coil</keyword>
<dbReference type="Pfam" id="PF20250">
    <property type="entry name" value="FapA_N"/>
    <property type="match status" value="1"/>
</dbReference>
<dbReference type="InterPro" id="IPR005646">
    <property type="entry name" value="FapA"/>
</dbReference>
<dbReference type="PANTHER" id="PTHR38032">
    <property type="entry name" value="POLYMERASE-RELATED"/>
    <property type="match status" value="1"/>
</dbReference>
<dbReference type="Pfam" id="PF03961">
    <property type="entry name" value="FapA"/>
    <property type="match status" value="1"/>
</dbReference>
<protein>
    <submittedName>
        <fullName evidence="3">DUF342 domain-containing protein</fullName>
    </submittedName>
</protein>
<dbReference type="InterPro" id="IPR046865">
    <property type="entry name" value="FapA_b_solenoid"/>
</dbReference>
<accession>A0A7V5NY15</accession>
<name>A0A7V5NY15_9BACT</name>
<dbReference type="AlphaFoldDB" id="A0A7V5NY15"/>
<evidence type="ECO:0000256" key="1">
    <source>
        <dbReference type="SAM" id="Coils"/>
    </source>
</evidence>
<comment type="caution">
    <text evidence="3">The sequence shown here is derived from an EMBL/GenBank/DDBJ whole genome shotgun (WGS) entry which is preliminary data.</text>
</comment>